<keyword evidence="1" id="KW-0812">Transmembrane</keyword>
<sequence>MTNKEFVLEVIRIIRGNPVYKIAMALLASGAAVIGAAPWWNNLLTPVVAKYFNVKISDPSTSIGLGLIALAMILTLINMRHIHNLETLKVSSNPLSEEVQRNHSDDAFFRFRAEAEKSALSILRRLIDKHFGIHAADPVLAPIGTQVRYGDEQAVFQYVDTIVVGPLPHQVKLDFFTLLGDSTGQPLAYKFIRIYEALVVEAERKSKTQLVNGTPLSQAFYNITHSSMQPLRKQAYWEAYV</sequence>
<dbReference type="RefSeq" id="WP_098479566.1">
    <property type="nucleotide sequence ID" value="NZ_PDJN01000001.1"/>
</dbReference>
<reference evidence="2 3" key="2">
    <citation type="submission" date="2017-10" db="EMBL/GenBank/DDBJ databases">
        <title>Bacterial endophytes that colonize and modify switchgrass growth.</title>
        <authorList>
            <person name="Debolt S."/>
        </authorList>
    </citation>
    <scope>NUCLEOTIDE SEQUENCE [LARGE SCALE GENOMIC DNA]</scope>
    <source>
        <strain evidence="2 3">A2-S9</strain>
    </source>
</reference>
<dbReference type="Proteomes" id="UP000221580">
    <property type="component" value="Unassembled WGS sequence"/>
</dbReference>
<feature type="transmembrane region" description="Helical" evidence="1">
    <location>
        <begin position="60"/>
        <end position="79"/>
    </location>
</feature>
<proteinExistence type="predicted"/>
<keyword evidence="1" id="KW-1133">Transmembrane helix</keyword>
<dbReference type="AlphaFoldDB" id="A0A7Z1GTV8"/>
<name>A0A7Z1GTV8_9PSED</name>
<evidence type="ECO:0000313" key="3">
    <source>
        <dbReference type="Proteomes" id="UP000221580"/>
    </source>
</evidence>
<organism evidence="2 3">
    <name type="scientific">Pseudomonas poae</name>
    <dbReference type="NCBI Taxonomy" id="200451"/>
    <lineage>
        <taxon>Bacteria</taxon>
        <taxon>Pseudomonadati</taxon>
        <taxon>Pseudomonadota</taxon>
        <taxon>Gammaproteobacteria</taxon>
        <taxon>Pseudomonadales</taxon>
        <taxon>Pseudomonadaceae</taxon>
        <taxon>Pseudomonas</taxon>
    </lineage>
</organism>
<protein>
    <submittedName>
        <fullName evidence="2">Uncharacterized protein</fullName>
    </submittedName>
</protein>
<gene>
    <name evidence="2" type="ORF">DM05_2178</name>
</gene>
<accession>A0A7Z1GTV8</accession>
<evidence type="ECO:0000313" key="2">
    <source>
        <dbReference type="EMBL" id="PFG71804.1"/>
    </source>
</evidence>
<dbReference type="EMBL" id="PDJN01000001">
    <property type="protein sequence ID" value="PFG71804.1"/>
    <property type="molecule type" value="Genomic_DNA"/>
</dbReference>
<comment type="caution">
    <text evidence="2">The sequence shown here is derived from an EMBL/GenBank/DDBJ whole genome shotgun (WGS) entry which is preliminary data.</text>
</comment>
<feature type="transmembrane region" description="Helical" evidence="1">
    <location>
        <begin position="20"/>
        <end position="40"/>
    </location>
</feature>
<keyword evidence="1" id="KW-0472">Membrane</keyword>
<reference evidence="2 3" key="1">
    <citation type="submission" date="2017-09" db="EMBL/GenBank/DDBJ databases">
        <authorList>
            <person name="DeBolt S."/>
            <person name="Huntemann M."/>
            <person name="Clum A."/>
            <person name="Pillay M."/>
            <person name="Palaniappan K."/>
            <person name="Varghese N."/>
            <person name="Mikhailova N."/>
            <person name="Stamatis D."/>
            <person name="Reddy T."/>
            <person name="Daum C."/>
            <person name="Shapiro N."/>
            <person name="Ivanova N."/>
            <person name="Kyrpides N."/>
            <person name="Woyke T."/>
        </authorList>
    </citation>
    <scope>NUCLEOTIDE SEQUENCE [LARGE SCALE GENOMIC DNA]</scope>
    <source>
        <strain evidence="2 3">A2-S9</strain>
    </source>
</reference>
<evidence type="ECO:0000256" key="1">
    <source>
        <dbReference type="SAM" id="Phobius"/>
    </source>
</evidence>